<dbReference type="GO" id="GO:0009011">
    <property type="term" value="F:alpha-1,4-glucan glucosyltransferase (ADP-glucose donor) activity"/>
    <property type="evidence" value="ECO:0007669"/>
    <property type="project" value="UniProtKB-UniRule"/>
</dbReference>
<keyword evidence="4 7" id="KW-0328">Glycosyltransferase</keyword>
<dbReference type="GO" id="GO:0004373">
    <property type="term" value="F:alpha-1,4-glucan glucosyltransferase (UDP-glucose donor) activity"/>
    <property type="evidence" value="ECO:0007669"/>
    <property type="project" value="InterPro"/>
</dbReference>
<evidence type="ECO:0000313" key="11">
    <source>
        <dbReference type="Proteomes" id="UP000824065"/>
    </source>
</evidence>
<comment type="function">
    <text evidence="2 7">Synthesizes alpha-1,4-glucan chains using ADP-glucose.</text>
</comment>
<dbReference type="Proteomes" id="UP000824065">
    <property type="component" value="Unassembled WGS sequence"/>
</dbReference>
<dbReference type="AlphaFoldDB" id="A0A9D2FGY9"/>
<dbReference type="InterPro" id="IPR001296">
    <property type="entry name" value="Glyco_trans_1"/>
</dbReference>
<feature type="domain" description="Glycosyl transferase family 1" evidence="8">
    <location>
        <begin position="283"/>
        <end position="426"/>
    </location>
</feature>
<dbReference type="PANTHER" id="PTHR45825:SF11">
    <property type="entry name" value="ALPHA AMYLASE DOMAIN-CONTAINING PROTEIN"/>
    <property type="match status" value="1"/>
</dbReference>
<comment type="catalytic activity">
    <reaction evidence="1 7">
        <text>[(1-&gt;4)-alpha-D-glucosyl](n) + ADP-alpha-D-glucose = [(1-&gt;4)-alpha-D-glucosyl](n+1) + ADP + H(+)</text>
        <dbReference type="Rhea" id="RHEA:18189"/>
        <dbReference type="Rhea" id="RHEA-COMP:9584"/>
        <dbReference type="Rhea" id="RHEA-COMP:9587"/>
        <dbReference type="ChEBI" id="CHEBI:15378"/>
        <dbReference type="ChEBI" id="CHEBI:15444"/>
        <dbReference type="ChEBI" id="CHEBI:57498"/>
        <dbReference type="ChEBI" id="CHEBI:456216"/>
        <dbReference type="EC" id="2.4.1.21"/>
    </reaction>
</comment>
<dbReference type="Pfam" id="PF00534">
    <property type="entry name" value="Glycos_transf_1"/>
    <property type="match status" value="1"/>
</dbReference>
<dbReference type="Pfam" id="PF08323">
    <property type="entry name" value="Glyco_transf_5"/>
    <property type="match status" value="1"/>
</dbReference>
<evidence type="ECO:0000256" key="4">
    <source>
        <dbReference type="ARBA" id="ARBA00022676"/>
    </source>
</evidence>
<name>A0A9D2FGY9_9FIRM</name>
<evidence type="ECO:0000259" key="9">
    <source>
        <dbReference type="Pfam" id="PF08323"/>
    </source>
</evidence>
<feature type="domain" description="Starch synthase catalytic" evidence="9">
    <location>
        <begin position="2"/>
        <end position="233"/>
    </location>
</feature>
<dbReference type="GO" id="GO:0005978">
    <property type="term" value="P:glycogen biosynthetic process"/>
    <property type="evidence" value="ECO:0007669"/>
    <property type="project" value="UniProtKB-UniRule"/>
</dbReference>
<dbReference type="EC" id="2.4.1.21" evidence="7"/>
<evidence type="ECO:0000256" key="1">
    <source>
        <dbReference type="ARBA" id="ARBA00001478"/>
    </source>
</evidence>
<dbReference type="PANTHER" id="PTHR45825">
    <property type="entry name" value="GRANULE-BOUND STARCH SYNTHASE 1, CHLOROPLASTIC/AMYLOPLASTIC"/>
    <property type="match status" value="1"/>
</dbReference>
<feature type="binding site" evidence="7">
    <location>
        <position position="15"/>
    </location>
    <ligand>
        <name>ADP-alpha-D-glucose</name>
        <dbReference type="ChEBI" id="CHEBI:57498"/>
    </ligand>
</feature>
<sequence>MRILYATSEATPFAKSGGLADVAGALPKALVRDGVDARVIMPLYGDLGFRDHLEYVTNYSVPVGWRSQYCGLFTAQWDGVTYYFLDNEYYFKRRGLYGFYDDGERFAFFSRAVLETLFYLDFTPDIINCNDWQTALVPVYLNLYYRHLDKFNRIKTIFTIHNIAYQGKYGLEILEDTCGIGRRDQHIVEYDGCANFMKGAFETADKITTVSPTYAQEILDPWFSYGLDALLREKQYKLCGILNGIDMDANNPATDPSIPYNYSTANFREGKAACKAALQDQFGLHKDGSPVFAMVSRMVGMKGFDLVQSIADGLVDLGIELVILGSGESQYEGFFSDLAARRPGRVGTYIGFNSALAQQIYAGADCFLMPSKSEPCGLAQMVACRYGTPPIVRETGGLRDSIQDSTKGHGNGFTFAGYSAHELYDACCRANAAYYDKENWEHLVEYAMNCDFSWSVSAKSYEGLYNETANLW</sequence>
<evidence type="ECO:0000256" key="6">
    <source>
        <dbReference type="ARBA" id="ARBA00023056"/>
    </source>
</evidence>
<keyword evidence="6 7" id="KW-0320">Glycogen biosynthesis</keyword>
<evidence type="ECO:0000259" key="8">
    <source>
        <dbReference type="Pfam" id="PF00534"/>
    </source>
</evidence>
<gene>
    <name evidence="7" type="primary">glgA</name>
    <name evidence="10" type="ORF">H9725_09850</name>
</gene>
<reference evidence="10" key="2">
    <citation type="submission" date="2021-04" db="EMBL/GenBank/DDBJ databases">
        <authorList>
            <person name="Gilroy R."/>
        </authorList>
    </citation>
    <scope>NUCLEOTIDE SEQUENCE</scope>
    <source>
        <strain evidence="10">ChiBcec16-3735</strain>
    </source>
</reference>
<comment type="similarity">
    <text evidence="3 7">Belongs to the glycosyltransferase 1 family. Bacterial/plant glycogen synthase subfamily.</text>
</comment>
<evidence type="ECO:0000256" key="7">
    <source>
        <dbReference type="HAMAP-Rule" id="MF_00484"/>
    </source>
</evidence>
<dbReference type="SUPFAM" id="SSF53756">
    <property type="entry name" value="UDP-Glycosyltransferase/glycogen phosphorylase"/>
    <property type="match status" value="1"/>
</dbReference>
<keyword evidence="5 7" id="KW-0808">Transferase</keyword>
<evidence type="ECO:0000256" key="3">
    <source>
        <dbReference type="ARBA" id="ARBA00010281"/>
    </source>
</evidence>
<dbReference type="InterPro" id="IPR011835">
    <property type="entry name" value="GS/SS"/>
</dbReference>
<dbReference type="EMBL" id="DXBJ01000074">
    <property type="protein sequence ID" value="HIZ58850.1"/>
    <property type="molecule type" value="Genomic_DNA"/>
</dbReference>
<dbReference type="Gene3D" id="3.40.50.2000">
    <property type="entry name" value="Glycogen Phosphorylase B"/>
    <property type="match status" value="2"/>
</dbReference>
<evidence type="ECO:0000256" key="5">
    <source>
        <dbReference type="ARBA" id="ARBA00022679"/>
    </source>
</evidence>
<reference evidence="10" key="1">
    <citation type="journal article" date="2021" name="PeerJ">
        <title>Extensive microbial diversity within the chicken gut microbiome revealed by metagenomics and culture.</title>
        <authorList>
            <person name="Gilroy R."/>
            <person name="Ravi A."/>
            <person name="Getino M."/>
            <person name="Pursley I."/>
            <person name="Horton D.L."/>
            <person name="Alikhan N.F."/>
            <person name="Baker D."/>
            <person name="Gharbi K."/>
            <person name="Hall N."/>
            <person name="Watson M."/>
            <person name="Adriaenssens E.M."/>
            <person name="Foster-Nyarko E."/>
            <person name="Jarju S."/>
            <person name="Secka A."/>
            <person name="Antonio M."/>
            <person name="Oren A."/>
            <person name="Chaudhuri R.R."/>
            <person name="La Ragione R."/>
            <person name="Hildebrand F."/>
            <person name="Pallen M.J."/>
        </authorList>
    </citation>
    <scope>NUCLEOTIDE SEQUENCE</scope>
    <source>
        <strain evidence="10">ChiBcec16-3735</strain>
    </source>
</reference>
<comment type="pathway">
    <text evidence="7">Glycan biosynthesis; glycogen biosynthesis.</text>
</comment>
<dbReference type="CDD" id="cd03791">
    <property type="entry name" value="GT5_Glycogen_synthase_DULL1-like"/>
    <property type="match status" value="1"/>
</dbReference>
<evidence type="ECO:0000256" key="2">
    <source>
        <dbReference type="ARBA" id="ARBA00002764"/>
    </source>
</evidence>
<dbReference type="InterPro" id="IPR013534">
    <property type="entry name" value="Starch_synth_cat_dom"/>
</dbReference>
<protein>
    <recommendedName>
        <fullName evidence="7">Glycogen synthase</fullName>
        <ecNumber evidence="7">2.4.1.21</ecNumber>
    </recommendedName>
    <alternativeName>
        <fullName evidence="7">Starch [bacterial glycogen] synthase</fullName>
    </alternativeName>
</protein>
<proteinExistence type="inferred from homology"/>
<dbReference type="HAMAP" id="MF_00484">
    <property type="entry name" value="Glycogen_synth"/>
    <property type="match status" value="1"/>
</dbReference>
<comment type="caution">
    <text evidence="10">The sequence shown here is derived from an EMBL/GenBank/DDBJ whole genome shotgun (WGS) entry which is preliminary data.</text>
</comment>
<dbReference type="NCBIfam" id="TIGR02095">
    <property type="entry name" value="glgA"/>
    <property type="match status" value="1"/>
</dbReference>
<accession>A0A9D2FGY9</accession>
<evidence type="ECO:0000313" key="10">
    <source>
        <dbReference type="EMBL" id="HIZ58850.1"/>
    </source>
</evidence>
<organism evidence="10 11">
    <name type="scientific">Candidatus Faecalibacterium gallistercoris</name>
    <dbReference type="NCBI Taxonomy" id="2838579"/>
    <lineage>
        <taxon>Bacteria</taxon>
        <taxon>Bacillati</taxon>
        <taxon>Bacillota</taxon>
        <taxon>Clostridia</taxon>
        <taxon>Eubacteriales</taxon>
        <taxon>Oscillospiraceae</taxon>
        <taxon>Faecalibacterium</taxon>
    </lineage>
</organism>